<proteinExistence type="predicted"/>
<sequence>MNLTRKRRKASESAVIGAKGGMEAENKQGESVSKGDRANKDKVEINTLSTKMTDNPECSQLQHESKVSGMVTTEQEW</sequence>
<feature type="compositionally biased region" description="Basic and acidic residues" evidence="1">
    <location>
        <begin position="22"/>
        <end position="44"/>
    </location>
</feature>
<feature type="compositionally biased region" description="Polar residues" evidence="1">
    <location>
        <begin position="46"/>
        <end position="62"/>
    </location>
</feature>
<evidence type="ECO:0000313" key="2">
    <source>
        <dbReference type="EMBL" id="PXF41864.1"/>
    </source>
</evidence>
<evidence type="ECO:0000256" key="1">
    <source>
        <dbReference type="SAM" id="MobiDB-lite"/>
    </source>
</evidence>
<evidence type="ECO:0000313" key="3">
    <source>
        <dbReference type="Proteomes" id="UP000247409"/>
    </source>
</evidence>
<feature type="region of interest" description="Disordered" evidence="1">
    <location>
        <begin position="1"/>
        <end position="77"/>
    </location>
</feature>
<reference evidence="2 3" key="1">
    <citation type="journal article" date="2018" name="Mol. Biol. Evol.">
        <title>Analysis of the draft genome of the red seaweed Gracilariopsis chorda provides insights into genome size evolution in Rhodophyta.</title>
        <authorList>
            <person name="Lee J."/>
            <person name="Yang E.C."/>
            <person name="Graf L."/>
            <person name="Yang J.H."/>
            <person name="Qiu H."/>
            <person name="Zel Zion U."/>
            <person name="Chan C.X."/>
            <person name="Stephens T.G."/>
            <person name="Weber A.P.M."/>
            <person name="Boo G.H."/>
            <person name="Boo S.M."/>
            <person name="Kim K.M."/>
            <person name="Shin Y."/>
            <person name="Jung M."/>
            <person name="Lee S.J."/>
            <person name="Yim H.S."/>
            <person name="Lee J.H."/>
            <person name="Bhattacharya D."/>
            <person name="Yoon H.S."/>
        </authorList>
    </citation>
    <scope>NUCLEOTIDE SEQUENCE [LARGE SCALE GENOMIC DNA]</scope>
    <source>
        <strain evidence="2 3">SKKU-2015</strain>
        <tissue evidence="2">Whole body</tissue>
    </source>
</reference>
<comment type="caution">
    <text evidence="2">The sequence shown here is derived from an EMBL/GenBank/DDBJ whole genome shotgun (WGS) entry which is preliminary data.</text>
</comment>
<dbReference type="EMBL" id="NBIV01000188">
    <property type="protein sequence ID" value="PXF41864.1"/>
    <property type="molecule type" value="Genomic_DNA"/>
</dbReference>
<protein>
    <submittedName>
        <fullName evidence="2">Uncharacterized protein</fullName>
    </submittedName>
</protein>
<keyword evidence="3" id="KW-1185">Reference proteome</keyword>
<organism evidence="2 3">
    <name type="scientific">Gracilariopsis chorda</name>
    <dbReference type="NCBI Taxonomy" id="448386"/>
    <lineage>
        <taxon>Eukaryota</taxon>
        <taxon>Rhodophyta</taxon>
        <taxon>Florideophyceae</taxon>
        <taxon>Rhodymeniophycidae</taxon>
        <taxon>Gracilariales</taxon>
        <taxon>Gracilariaceae</taxon>
        <taxon>Gracilariopsis</taxon>
    </lineage>
</organism>
<accession>A0A2V3IIE7</accession>
<gene>
    <name evidence="2" type="ORF">BWQ96_08399</name>
</gene>
<dbReference type="AlphaFoldDB" id="A0A2V3IIE7"/>
<dbReference type="Proteomes" id="UP000247409">
    <property type="component" value="Unassembled WGS sequence"/>
</dbReference>
<name>A0A2V3IIE7_9FLOR</name>